<evidence type="ECO:0000313" key="2">
    <source>
        <dbReference type="EMBL" id="THU89704.1"/>
    </source>
</evidence>
<evidence type="ECO:0000256" key="1">
    <source>
        <dbReference type="SAM" id="MobiDB-lite"/>
    </source>
</evidence>
<protein>
    <submittedName>
        <fullName evidence="2">Uncharacterized protein</fullName>
    </submittedName>
</protein>
<gene>
    <name evidence="2" type="ORF">K435DRAFT_802544</name>
</gene>
<reference evidence="2 3" key="1">
    <citation type="journal article" date="2019" name="Nat. Ecol. Evol.">
        <title>Megaphylogeny resolves global patterns of mushroom evolution.</title>
        <authorList>
            <person name="Varga T."/>
            <person name="Krizsan K."/>
            <person name="Foldi C."/>
            <person name="Dima B."/>
            <person name="Sanchez-Garcia M."/>
            <person name="Sanchez-Ramirez S."/>
            <person name="Szollosi G.J."/>
            <person name="Szarkandi J.G."/>
            <person name="Papp V."/>
            <person name="Albert L."/>
            <person name="Andreopoulos W."/>
            <person name="Angelini C."/>
            <person name="Antonin V."/>
            <person name="Barry K.W."/>
            <person name="Bougher N.L."/>
            <person name="Buchanan P."/>
            <person name="Buyck B."/>
            <person name="Bense V."/>
            <person name="Catcheside P."/>
            <person name="Chovatia M."/>
            <person name="Cooper J."/>
            <person name="Damon W."/>
            <person name="Desjardin D."/>
            <person name="Finy P."/>
            <person name="Geml J."/>
            <person name="Haridas S."/>
            <person name="Hughes K."/>
            <person name="Justo A."/>
            <person name="Karasinski D."/>
            <person name="Kautmanova I."/>
            <person name="Kiss B."/>
            <person name="Kocsube S."/>
            <person name="Kotiranta H."/>
            <person name="LaButti K.M."/>
            <person name="Lechner B.E."/>
            <person name="Liimatainen K."/>
            <person name="Lipzen A."/>
            <person name="Lukacs Z."/>
            <person name="Mihaltcheva S."/>
            <person name="Morgado L.N."/>
            <person name="Niskanen T."/>
            <person name="Noordeloos M.E."/>
            <person name="Ohm R.A."/>
            <person name="Ortiz-Santana B."/>
            <person name="Ovrebo C."/>
            <person name="Racz N."/>
            <person name="Riley R."/>
            <person name="Savchenko A."/>
            <person name="Shiryaev A."/>
            <person name="Soop K."/>
            <person name="Spirin V."/>
            <person name="Szebenyi C."/>
            <person name="Tomsovsky M."/>
            <person name="Tulloss R.E."/>
            <person name="Uehling J."/>
            <person name="Grigoriev I.V."/>
            <person name="Vagvolgyi C."/>
            <person name="Papp T."/>
            <person name="Martin F.M."/>
            <person name="Miettinen O."/>
            <person name="Hibbett D.S."/>
            <person name="Nagy L.G."/>
        </authorList>
    </citation>
    <scope>NUCLEOTIDE SEQUENCE [LARGE SCALE GENOMIC DNA]</scope>
    <source>
        <strain evidence="2 3">CBS 962.96</strain>
    </source>
</reference>
<feature type="compositionally biased region" description="Basic and acidic residues" evidence="1">
    <location>
        <begin position="89"/>
        <end position="103"/>
    </location>
</feature>
<organism evidence="2 3">
    <name type="scientific">Dendrothele bispora (strain CBS 962.96)</name>
    <dbReference type="NCBI Taxonomy" id="1314807"/>
    <lineage>
        <taxon>Eukaryota</taxon>
        <taxon>Fungi</taxon>
        <taxon>Dikarya</taxon>
        <taxon>Basidiomycota</taxon>
        <taxon>Agaricomycotina</taxon>
        <taxon>Agaricomycetes</taxon>
        <taxon>Agaricomycetidae</taxon>
        <taxon>Agaricales</taxon>
        <taxon>Agaricales incertae sedis</taxon>
        <taxon>Dendrothele</taxon>
    </lineage>
</organism>
<name>A0A4S8LKM0_DENBC</name>
<sequence length="112" mass="12586">MSSRVVQRYQKRSSDASSDQGIWVVITWVLWTISARPLNRLLPSFSYGEYAPQLFIACKFAVSSRRGSGNTNLQRSEIGVVIKTNTSTRHGDGTRQETEKEKIGKMCKTGMI</sequence>
<proteinExistence type="predicted"/>
<keyword evidence="3" id="KW-1185">Reference proteome</keyword>
<accession>A0A4S8LKM0</accession>
<dbReference type="Proteomes" id="UP000297245">
    <property type="component" value="Unassembled WGS sequence"/>
</dbReference>
<evidence type="ECO:0000313" key="3">
    <source>
        <dbReference type="Proteomes" id="UP000297245"/>
    </source>
</evidence>
<dbReference type="EMBL" id="ML179359">
    <property type="protein sequence ID" value="THU89704.1"/>
    <property type="molecule type" value="Genomic_DNA"/>
</dbReference>
<dbReference type="AlphaFoldDB" id="A0A4S8LKM0"/>
<feature type="region of interest" description="Disordered" evidence="1">
    <location>
        <begin position="84"/>
        <end position="103"/>
    </location>
</feature>